<keyword evidence="2" id="KW-0805">Transcription regulation</keyword>
<dbReference type="NCBIfam" id="TIGR02937">
    <property type="entry name" value="sigma70-ECF"/>
    <property type="match status" value="1"/>
</dbReference>
<dbReference type="Proteomes" id="UP000077667">
    <property type="component" value="Chromosome"/>
</dbReference>
<organism evidence="7 8">
    <name type="scientific">Niabella ginsenosidivorans</name>
    <dbReference type="NCBI Taxonomy" id="1176587"/>
    <lineage>
        <taxon>Bacteria</taxon>
        <taxon>Pseudomonadati</taxon>
        <taxon>Bacteroidota</taxon>
        <taxon>Chitinophagia</taxon>
        <taxon>Chitinophagales</taxon>
        <taxon>Chitinophagaceae</taxon>
        <taxon>Niabella</taxon>
    </lineage>
</organism>
<evidence type="ECO:0000313" key="8">
    <source>
        <dbReference type="Proteomes" id="UP000077667"/>
    </source>
</evidence>
<evidence type="ECO:0000259" key="5">
    <source>
        <dbReference type="Pfam" id="PF04542"/>
    </source>
</evidence>
<dbReference type="InterPro" id="IPR013325">
    <property type="entry name" value="RNA_pol_sigma_r2"/>
</dbReference>
<dbReference type="PANTHER" id="PTHR43133:SF46">
    <property type="entry name" value="RNA POLYMERASE SIGMA-70 FACTOR ECF SUBFAMILY"/>
    <property type="match status" value="1"/>
</dbReference>
<accession>A0A1A9HZU0</accession>
<dbReference type="InterPro" id="IPR036388">
    <property type="entry name" value="WH-like_DNA-bd_sf"/>
</dbReference>
<protein>
    <recommendedName>
        <fullName evidence="9">RNA polymerase subunit sigma-24</fullName>
    </recommendedName>
</protein>
<gene>
    <name evidence="7" type="ORF">A8C56_01555</name>
</gene>
<dbReference type="AlphaFoldDB" id="A0A1A9HZU0"/>
<dbReference type="KEGG" id="nia:A8C56_01555"/>
<dbReference type="CDD" id="cd06171">
    <property type="entry name" value="Sigma70_r4"/>
    <property type="match status" value="1"/>
</dbReference>
<keyword evidence="8" id="KW-1185">Reference proteome</keyword>
<dbReference type="Pfam" id="PF08281">
    <property type="entry name" value="Sigma70_r4_2"/>
    <property type="match status" value="1"/>
</dbReference>
<dbReference type="OrthoDB" id="799938at2"/>
<dbReference type="EMBL" id="CP015772">
    <property type="protein sequence ID" value="ANH79834.1"/>
    <property type="molecule type" value="Genomic_DNA"/>
</dbReference>
<evidence type="ECO:0000256" key="4">
    <source>
        <dbReference type="ARBA" id="ARBA00023163"/>
    </source>
</evidence>
<reference evidence="7 8" key="1">
    <citation type="submission" date="2016-05" db="EMBL/GenBank/DDBJ databases">
        <title>Niabella ginsenosidivorans BS26 whole genome sequencing.</title>
        <authorList>
            <person name="Im W.T."/>
            <person name="Siddiqi M.Z."/>
        </authorList>
    </citation>
    <scope>NUCLEOTIDE SEQUENCE [LARGE SCALE GENOMIC DNA]</scope>
    <source>
        <strain evidence="7 8">BS26</strain>
    </source>
</reference>
<evidence type="ECO:0008006" key="9">
    <source>
        <dbReference type="Google" id="ProtNLM"/>
    </source>
</evidence>
<evidence type="ECO:0000256" key="1">
    <source>
        <dbReference type="ARBA" id="ARBA00010641"/>
    </source>
</evidence>
<dbReference type="InterPro" id="IPR007627">
    <property type="entry name" value="RNA_pol_sigma70_r2"/>
</dbReference>
<evidence type="ECO:0000256" key="3">
    <source>
        <dbReference type="ARBA" id="ARBA00023082"/>
    </source>
</evidence>
<dbReference type="InterPro" id="IPR014284">
    <property type="entry name" value="RNA_pol_sigma-70_dom"/>
</dbReference>
<feature type="domain" description="RNA polymerase sigma-70 region 2" evidence="5">
    <location>
        <begin position="28"/>
        <end position="92"/>
    </location>
</feature>
<evidence type="ECO:0000256" key="2">
    <source>
        <dbReference type="ARBA" id="ARBA00023015"/>
    </source>
</evidence>
<dbReference type="STRING" id="1176587.A8C56_01555"/>
<name>A0A1A9HZU0_9BACT</name>
<dbReference type="Gene3D" id="1.10.1740.10">
    <property type="match status" value="1"/>
</dbReference>
<dbReference type="GO" id="GO:0016987">
    <property type="term" value="F:sigma factor activity"/>
    <property type="evidence" value="ECO:0007669"/>
    <property type="project" value="UniProtKB-KW"/>
</dbReference>
<dbReference type="Gene3D" id="1.10.10.10">
    <property type="entry name" value="Winged helix-like DNA-binding domain superfamily/Winged helix DNA-binding domain"/>
    <property type="match status" value="1"/>
</dbReference>
<feature type="domain" description="RNA polymerase sigma factor 70 region 4 type 2" evidence="6">
    <location>
        <begin position="125"/>
        <end position="174"/>
    </location>
</feature>
<dbReference type="InterPro" id="IPR039425">
    <property type="entry name" value="RNA_pol_sigma-70-like"/>
</dbReference>
<evidence type="ECO:0000259" key="6">
    <source>
        <dbReference type="Pfam" id="PF08281"/>
    </source>
</evidence>
<dbReference type="InterPro" id="IPR013324">
    <property type="entry name" value="RNA_pol_sigma_r3/r4-like"/>
</dbReference>
<keyword evidence="4" id="KW-0804">Transcription</keyword>
<dbReference type="GO" id="GO:0006352">
    <property type="term" value="P:DNA-templated transcription initiation"/>
    <property type="evidence" value="ECO:0007669"/>
    <property type="project" value="InterPro"/>
</dbReference>
<dbReference type="SUPFAM" id="SSF88946">
    <property type="entry name" value="Sigma2 domain of RNA polymerase sigma factors"/>
    <property type="match status" value="1"/>
</dbReference>
<proteinExistence type="inferred from homology"/>
<dbReference type="RefSeq" id="WP_067751148.1">
    <property type="nucleotide sequence ID" value="NZ_CP015772.1"/>
</dbReference>
<evidence type="ECO:0000313" key="7">
    <source>
        <dbReference type="EMBL" id="ANH79834.1"/>
    </source>
</evidence>
<comment type="similarity">
    <text evidence="1">Belongs to the sigma-70 factor family. ECF subfamily.</text>
</comment>
<dbReference type="PANTHER" id="PTHR43133">
    <property type="entry name" value="RNA POLYMERASE ECF-TYPE SIGMA FACTO"/>
    <property type="match status" value="1"/>
</dbReference>
<keyword evidence="3" id="KW-0731">Sigma factor</keyword>
<sequence>MAIDDQYTDSTLFKRVSESDEQAFNLIFDRYWPQVYGTTLHLTKKTEEARDLSQDIFIKLWENRSRLKDIVNPSSYLYTISRNLVIDHLRKNVFDPSNTDFLLNYFQSAASTPQEMAEYRELHNLLNNAVEALPGKIKEVFILSRYKGLTHEQIAAALGISVVSSKTYIVRALQLIRKFMLSHADTHLIWMAFVLLLQR</sequence>
<dbReference type="Pfam" id="PF04542">
    <property type="entry name" value="Sigma70_r2"/>
    <property type="match status" value="1"/>
</dbReference>
<dbReference type="GO" id="GO:0003677">
    <property type="term" value="F:DNA binding"/>
    <property type="evidence" value="ECO:0007669"/>
    <property type="project" value="InterPro"/>
</dbReference>
<dbReference type="SUPFAM" id="SSF88659">
    <property type="entry name" value="Sigma3 and sigma4 domains of RNA polymerase sigma factors"/>
    <property type="match status" value="1"/>
</dbReference>
<dbReference type="InterPro" id="IPR013249">
    <property type="entry name" value="RNA_pol_sigma70_r4_t2"/>
</dbReference>